<evidence type="ECO:0000256" key="5">
    <source>
        <dbReference type="ARBA" id="ARBA00023136"/>
    </source>
</evidence>
<evidence type="ECO:0000256" key="2">
    <source>
        <dbReference type="ARBA" id="ARBA00022448"/>
    </source>
</evidence>
<evidence type="ECO:0000256" key="3">
    <source>
        <dbReference type="ARBA" id="ARBA00022692"/>
    </source>
</evidence>
<feature type="transmembrane region" description="Helical" evidence="7">
    <location>
        <begin position="174"/>
        <end position="196"/>
    </location>
</feature>
<dbReference type="NCBIfam" id="TIGR00861">
    <property type="entry name" value="MIP"/>
    <property type="match status" value="1"/>
</dbReference>
<dbReference type="InterPro" id="IPR034294">
    <property type="entry name" value="Aquaporin_transptr"/>
</dbReference>
<dbReference type="PRINTS" id="PR00783">
    <property type="entry name" value="MINTRINSICP"/>
</dbReference>
<name>A0ABR0W009_REHGL</name>
<keyword evidence="4 7" id="KW-1133">Transmembrane helix</keyword>
<evidence type="ECO:0000313" key="9">
    <source>
        <dbReference type="Proteomes" id="UP001318860"/>
    </source>
</evidence>
<dbReference type="EMBL" id="JABTTQ020000228">
    <property type="protein sequence ID" value="KAK6140927.1"/>
    <property type="molecule type" value="Genomic_DNA"/>
</dbReference>
<comment type="subcellular location">
    <subcellularLocation>
        <location evidence="1">Membrane</location>
        <topology evidence="1">Multi-pass membrane protein</topology>
    </subcellularLocation>
</comment>
<evidence type="ECO:0000256" key="1">
    <source>
        <dbReference type="ARBA" id="ARBA00004141"/>
    </source>
</evidence>
<dbReference type="Proteomes" id="UP001318860">
    <property type="component" value="Unassembled WGS sequence"/>
</dbReference>
<feature type="transmembrane region" description="Helical" evidence="7">
    <location>
        <begin position="99"/>
        <end position="119"/>
    </location>
</feature>
<keyword evidence="9" id="KW-1185">Reference proteome</keyword>
<comment type="similarity">
    <text evidence="6">Belongs to the MIP/aquaporin (TC 1.A.8) family.</text>
</comment>
<dbReference type="Pfam" id="PF00230">
    <property type="entry name" value="MIP"/>
    <property type="match status" value="1"/>
</dbReference>
<dbReference type="PANTHER" id="PTHR45665">
    <property type="entry name" value="AQUAPORIN-8"/>
    <property type="match status" value="1"/>
</dbReference>
<evidence type="ECO:0000256" key="4">
    <source>
        <dbReference type="ARBA" id="ARBA00022989"/>
    </source>
</evidence>
<reference evidence="8 9" key="1">
    <citation type="journal article" date="2021" name="Comput. Struct. Biotechnol. J.">
        <title>De novo genome assembly of the potent medicinal plant Rehmannia glutinosa using nanopore technology.</title>
        <authorList>
            <person name="Ma L."/>
            <person name="Dong C."/>
            <person name="Song C."/>
            <person name="Wang X."/>
            <person name="Zheng X."/>
            <person name="Niu Y."/>
            <person name="Chen S."/>
            <person name="Feng W."/>
        </authorList>
    </citation>
    <scope>NUCLEOTIDE SEQUENCE [LARGE SCALE GENOMIC DNA]</scope>
    <source>
        <strain evidence="8">DH-2019</strain>
    </source>
</reference>
<keyword evidence="3 6" id="KW-0812">Transmembrane</keyword>
<feature type="transmembrane region" description="Helical" evidence="7">
    <location>
        <begin position="53"/>
        <end position="72"/>
    </location>
</feature>
<evidence type="ECO:0000256" key="7">
    <source>
        <dbReference type="SAM" id="Phobius"/>
    </source>
</evidence>
<feature type="transmembrane region" description="Helical" evidence="7">
    <location>
        <begin position="139"/>
        <end position="162"/>
    </location>
</feature>
<dbReference type="SUPFAM" id="SSF81338">
    <property type="entry name" value="Aquaporin-like"/>
    <property type="match status" value="1"/>
</dbReference>
<dbReference type="PROSITE" id="PS00221">
    <property type="entry name" value="MIP"/>
    <property type="match status" value="1"/>
</dbReference>
<keyword evidence="5 7" id="KW-0472">Membrane</keyword>
<organism evidence="8 9">
    <name type="scientific">Rehmannia glutinosa</name>
    <name type="common">Chinese foxglove</name>
    <dbReference type="NCBI Taxonomy" id="99300"/>
    <lineage>
        <taxon>Eukaryota</taxon>
        <taxon>Viridiplantae</taxon>
        <taxon>Streptophyta</taxon>
        <taxon>Embryophyta</taxon>
        <taxon>Tracheophyta</taxon>
        <taxon>Spermatophyta</taxon>
        <taxon>Magnoliopsida</taxon>
        <taxon>eudicotyledons</taxon>
        <taxon>Gunneridae</taxon>
        <taxon>Pentapetalae</taxon>
        <taxon>asterids</taxon>
        <taxon>lamiids</taxon>
        <taxon>Lamiales</taxon>
        <taxon>Orobanchaceae</taxon>
        <taxon>Rehmannieae</taxon>
        <taxon>Rehmannia</taxon>
    </lineage>
</organism>
<dbReference type="InterPro" id="IPR000425">
    <property type="entry name" value="MIP"/>
</dbReference>
<dbReference type="InterPro" id="IPR023271">
    <property type="entry name" value="Aquaporin-like"/>
</dbReference>
<comment type="caution">
    <text evidence="8">The sequence shown here is derived from an EMBL/GenBank/DDBJ whole genome shotgun (WGS) entry which is preliminary data.</text>
</comment>
<sequence>MAKIALGTVGEAFKPDCLQALIVEFISTFLFVFAGVGAAMASDKLNGNPLVGLFFVAMAHALVVAVMISAGFRISGGHLNPAVTLGLCVGGHITVVRSILYWIDQLLASVAACALLNYVTGGLKKMQTTPIHSLASGVGYGQGVIMEIVLTFSLLFTVYATIVDPKKGNLEGLGPLLTGLVVGANIMAGGPFSGASMNPARSFGPALISGDWTDHWVYWVGPLFGGGLAGFIYENFFIVRSHVPLSGDEPF</sequence>
<gene>
    <name evidence="8" type="ORF">DH2020_025320</name>
</gene>
<feature type="transmembrane region" description="Helical" evidence="7">
    <location>
        <begin position="21"/>
        <end position="41"/>
    </location>
</feature>
<evidence type="ECO:0000256" key="6">
    <source>
        <dbReference type="RuleBase" id="RU000477"/>
    </source>
</evidence>
<proteinExistence type="inferred from homology"/>
<keyword evidence="2 6" id="KW-0813">Transport</keyword>
<accession>A0ABR0W009</accession>
<dbReference type="InterPro" id="IPR022357">
    <property type="entry name" value="MIP_CS"/>
</dbReference>
<dbReference type="CDD" id="cd00333">
    <property type="entry name" value="MIP"/>
    <property type="match status" value="1"/>
</dbReference>
<feature type="transmembrane region" description="Helical" evidence="7">
    <location>
        <begin position="216"/>
        <end position="233"/>
    </location>
</feature>
<evidence type="ECO:0000313" key="8">
    <source>
        <dbReference type="EMBL" id="KAK6140927.1"/>
    </source>
</evidence>
<protein>
    <submittedName>
        <fullName evidence="8">Uncharacterized protein</fullName>
    </submittedName>
</protein>
<dbReference type="Gene3D" id="1.20.1080.10">
    <property type="entry name" value="Glycerol uptake facilitator protein"/>
    <property type="match status" value="1"/>
</dbReference>
<dbReference type="PANTHER" id="PTHR45665:SF26">
    <property type="entry name" value="AQUAPORIN TIP4-1"/>
    <property type="match status" value="1"/>
</dbReference>